<evidence type="ECO:0000256" key="1">
    <source>
        <dbReference type="SAM" id="Coils"/>
    </source>
</evidence>
<comment type="caution">
    <text evidence="2">The sequence shown here is derived from an EMBL/GenBank/DDBJ whole genome shotgun (WGS) entry which is preliminary data.</text>
</comment>
<feature type="coiled-coil region" evidence="1">
    <location>
        <begin position="63"/>
        <end position="90"/>
    </location>
</feature>
<dbReference type="AlphaFoldDB" id="A0ABC8J6X1"/>
<sequence length="125" mass="15071">MNNTPNHVNKLTFLLERIYLVVDTIRSVSRKSYKRIHHFTFRCCNKKRTKAELEGIRLVLKESKHVLEKVEKQEKNVDELTERSKEVYQKEFKIAELKPMACSLERDVWLKCYKEFKEHISDILM</sequence>
<keyword evidence="3" id="KW-1185">Reference proteome</keyword>
<name>A0ABC8J6X1_ERUVS</name>
<keyword evidence="1" id="KW-0175">Coiled coil</keyword>
<organism evidence="2 3">
    <name type="scientific">Eruca vesicaria subsp. sativa</name>
    <name type="common">Garden rocket</name>
    <name type="synonym">Eruca sativa</name>
    <dbReference type="NCBI Taxonomy" id="29727"/>
    <lineage>
        <taxon>Eukaryota</taxon>
        <taxon>Viridiplantae</taxon>
        <taxon>Streptophyta</taxon>
        <taxon>Embryophyta</taxon>
        <taxon>Tracheophyta</taxon>
        <taxon>Spermatophyta</taxon>
        <taxon>Magnoliopsida</taxon>
        <taxon>eudicotyledons</taxon>
        <taxon>Gunneridae</taxon>
        <taxon>Pentapetalae</taxon>
        <taxon>rosids</taxon>
        <taxon>malvids</taxon>
        <taxon>Brassicales</taxon>
        <taxon>Brassicaceae</taxon>
        <taxon>Brassiceae</taxon>
        <taxon>Eruca</taxon>
    </lineage>
</organism>
<evidence type="ECO:0000313" key="3">
    <source>
        <dbReference type="Proteomes" id="UP001642260"/>
    </source>
</evidence>
<protein>
    <submittedName>
        <fullName evidence="2">Uncharacterized protein</fullName>
    </submittedName>
</protein>
<dbReference type="Proteomes" id="UP001642260">
    <property type="component" value="Unassembled WGS sequence"/>
</dbReference>
<dbReference type="PANTHER" id="PTHR47587">
    <property type="entry name" value="OS05G0103500 PROTEIN"/>
    <property type="match status" value="1"/>
</dbReference>
<dbReference type="PANTHER" id="PTHR47587:SF2">
    <property type="entry name" value="OS05G0103500 PROTEIN"/>
    <property type="match status" value="1"/>
</dbReference>
<dbReference type="EMBL" id="CAKOAT010082932">
    <property type="protein sequence ID" value="CAH8315498.1"/>
    <property type="molecule type" value="Genomic_DNA"/>
</dbReference>
<reference evidence="2 3" key="1">
    <citation type="submission" date="2022-03" db="EMBL/GenBank/DDBJ databases">
        <authorList>
            <person name="Macdonald S."/>
            <person name="Ahmed S."/>
            <person name="Newling K."/>
        </authorList>
    </citation>
    <scope>NUCLEOTIDE SEQUENCE [LARGE SCALE GENOMIC DNA]</scope>
</reference>
<evidence type="ECO:0000313" key="2">
    <source>
        <dbReference type="EMBL" id="CAH8315498.1"/>
    </source>
</evidence>
<gene>
    <name evidence="2" type="ORF">ERUC_LOCUS7437</name>
</gene>
<accession>A0ABC8J6X1</accession>
<proteinExistence type="predicted"/>